<dbReference type="Proteomes" id="UP000807353">
    <property type="component" value="Unassembled WGS sequence"/>
</dbReference>
<dbReference type="EMBL" id="MU150237">
    <property type="protein sequence ID" value="KAF9467393.1"/>
    <property type="molecule type" value="Genomic_DNA"/>
</dbReference>
<feature type="compositionally biased region" description="Low complexity" evidence="1">
    <location>
        <begin position="38"/>
        <end position="53"/>
    </location>
</feature>
<dbReference type="OrthoDB" id="3227833at2759"/>
<keyword evidence="3" id="KW-1185">Reference proteome</keyword>
<organism evidence="2 3">
    <name type="scientific">Collybia nuda</name>
    <dbReference type="NCBI Taxonomy" id="64659"/>
    <lineage>
        <taxon>Eukaryota</taxon>
        <taxon>Fungi</taxon>
        <taxon>Dikarya</taxon>
        <taxon>Basidiomycota</taxon>
        <taxon>Agaricomycotina</taxon>
        <taxon>Agaricomycetes</taxon>
        <taxon>Agaricomycetidae</taxon>
        <taxon>Agaricales</taxon>
        <taxon>Tricholomatineae</taxon>
        <taxon>Clitocybaceae</taxon>
        <taxon>Collybia</taxon>
    </lineage>
</organism>
<feature type="region of interest" description="Disordered" evidence="1">
    <location>
        <begin position="502"/>
        <end position="530"/>
    </location>
</feature>
<comment type="caution">
    <text evidence="2">The sequence shown here is derived from an EMBL/GenBank/DDBJ whole genome shotgun (WGS) entry which is preliminary data.</text>
</comment>
<name>A0A9P6CP76_9AGAR</name>
<protein>
    <submittedName>
        <fullName evidence="2">Uncharacterized protein</fullName>
    </submittedName>
</protein>
<evidence type="ECO:0000313" key="2">
    <source>
        <dbReference type="EMBL" id="KAF9467393.1"/>
    </source>
</evidence>
<sequence length="601" mass="65617">MLFESQKQLMVVVQNAAELQAEVNILQKGRFLPEIESRSQSLSPSDSVSQVPSAFRSTSPNLDNVRPAARPPHLSFEVLWNIEDCQNDPLSAQNKANYSHPLMILVIRNADGSLIAAEKYHNIWTNTAALVSANLQGLPPPANDPTRVRKNSRFSGDIDIRTISWYKICYPTQLSNVIQALERMHPELQLCSGNWKAEHMLMQYLNSCNSTVCSPHSSTTGKGKERARRLSQASSDGSRHAGPSASVPRPQVTPSHDDPLDNQDGHANSTKRPRSDSDCTTTLALKKLRAGDAVGSLQVMNDIDIIDDLATLDSTSPALISHGDYATPIPTVLTTSTTPTNSTEMQINIAFISVDPSLTNLIDIFNSEFPMLKAAAPLLDCLTAMAATERTPRETSPEVLAFISRIENADPNCLELDEDNTNAGWGRRQFTAGFQTVASVLVSWDVIGSVASACRLISASIKTCRVARHICRERGIQAESFMSDVYLDRVVETLCTLTAGQIPQQSQVPTSSTPTLPLPPPPKNAPASQPLANNHQRKALQVLVVEDLKVWIKDHAITVPQRNPKKANLISAILMSNKIPSSDEINALLNQRKGKRGATLP</sequence>
<feature type="region of interest" description="Disordered" evidence="1">
    <location>
        <begin position="215"/>
        <end position="279"/>
    </location>
</feature>
<gene>
    <name evidence="2" type="ORF">BDZ94DRAFT_1249234</name>
</gene>
<proteinExistence type="predicted"/>
<evidence type="ECO:0000313" key="3">
    <source>
        <dbReference type="Proteomes" id="UP000807353"/>
    </source>
</evidence>
<dbReference type="AlphaFoldDB" id="A0A9P6CP76"/>
<evidence type="ECO:0000256" key="1">
    <source>
        <dbReference type="SAM" id="MobiDB-lite"/>
    </source>
</evidence>
<reference evidence="2" key="1">
    <citation type="submission" date="2020-11" db="EMBL/GenBank/DDBJ databases">
        <authorList>
            <consortium name="DOE Joint Genome Institute"/>
            <person name="Ahrendt S."/>
            <person name="Riley R."/>
            <person name="Andreopoulos W."/>
            <person name="Labutti K."/>
            <person name="Pangilinan J."/>
            <person name="Ruiz-Duenas F.J."/>
            <person name="Barrasa J.M."/>
            <person name="Sanchez-Garcia M."/>
            <person name="Camarero S."/>
            <person name="Miyauchi S."/>
            <person name="Serrano A."/>
            <person name="Linde D."/>
            <person name="Babiker R."/>
            <person name="Drula E."/>
            <person name="Ayuso-Fernandez I."/>
            <person name="Pacheco R."/>
            <person name="Padilla G."/>
            <person name="Ferreira P."/>
            <person name="Barriuso J."/>
            <person name="Kellner H."/>
            <person name="Castanera R."/>
            <person name="Alfaro M."/>
            <person name="Ramirez L."/>
            <person name="Pisabarro A.G."/>
            <person name="Kuo A."/>
            <person name="Tritt A."/>
            <person name="Lipzen A."/>
            <person name="He G."/>
            <person name="Yan M."/>
            <person name="Ng V."/>
            <person name="Cullen D."/>
            <person name="Martin F."/>
            <person name="Rosso M.-N."/>
            <person name="Henrissat B."/>
            <person name="Hibbett D."/>
            <person name="Martinez A.T."/>
            <person name="Grigoriev I.V."/>
        </authorList>
    </citation>
    <scope>NUCLEOTIDE SEQUENCE</scope>
    <source>
        <strain evidence="2">CBS 247.69</strain>
    </source>
</reference>
<feature type="compositionally biased region" description="Low complexity" evidence="1">
    <location>
        <begin position="503"/>
        <end position="515"/>
    </location>
</feature>
<feature type="region of interest" description="Disordered" evidence="1">
    <location>
        <begin position="37"/>
        <end position="66"/>
    </location>
</feature>
<accession>A0A9P6CP76</accession>